<sequence length="150" mass="17411">MDIHCSTVTRIEDLYIEILIEIFDYSTAAEIYLSFSEVNSRLNGIIKSLPYLTLMTNDHLETIISFFHSFTAIHFDVRHLRGYHFQQPYVIKGGNCLLQTYLSLDSDWYPRPINDLENIICPDICFRLRSLILPASSSNLVQFIFSGHFP</sequence>
<feature type="non-terminal residue" evidence="1">
    <location>
        <position position="150"/>
    </location>
</feature>
<gene>
    <name evidence="1" type="ORF">SMN809_LOCUS73695</name>
</gene>
<accession>A0A8S3I773</accession>
<proteinExistence type="predicted"/>
<evidence type="ECO:0000313" key="2">
    <source>
        <dbReference type="Proteomes" id="UP000676336"/>
    </source>
</evidence>
<reference evidence="1" key="1">
    <citation type="submission" date="2021-02" db="EMBL/GenBank/DDBJ databases">
        <authorList>
            <person name="Nowell W R."/>
        </authorList>
    </citation>
    <scope>NUCLEOTIDE SEQUENCE</scope>
</reference>
<name>A0A8S3I773_9BILA</name>
<dbReference type="AlphaFoldDB" id="A0A8S3I773"/>
<protein>
    <submittedName>
        <fullName evidence="1">Uncharacterized protein</fullName>
    </submittedName>
</protein>
<evidence type="ECO:0000313" key="1">
    <source>
        <dbReference type="EMBL" id="CAF5195107.1"/>
    </source>
</evidence>
<dbReference type="EMBL" id="CAJOBI010328444">
    <property type="protein sequence ID" value="CAF5195107.1"/>
    <property type="molecule type" value="Genomic_DNA"/>
</dbReference>
<dbReference type="Proteomes" id="UP000676336">
    <property type="component" value="Unassembled WGS sequence"/>
</dbReference>
<organism evidence="1 2">
    <name type="scientific">Rotaria magnacalcarata</name>
    <dbReference type="NCBI Taxonomy" id="392030"/>
    <lineage>
        <taxon>Eukaryota</taxon>
        <taxon>Metazoa</taxon>
        <taxon>Spiralia</taxon>
        <taxon>Gnathifera</taxon>
        <taxon>Rotifera</taxon>
        <taxon>Eurotatoria</taxon>
        <taxon>Bdelloidea</taxon>
        <taxon>Philodinida</taxon>
        <taxon>Philodinidae</taxon>
        <taxon>Rotaria</taxon>
    </lineage>
</organism>
<comment type="caution">
    <text evidence="1">The sequence shown here is derived from an EMBL/GenBank/DDBJ whole genome shotgun (WGS) entry which is preliminary data.</text>
</comment>